<dbReference type="AlphaFoldDB" id="A0A5E7IKU3"/>
<dbReference type="EMBL" id="CABVIK010000004">
    <property type="protein sequence ID" value="VVO76302.1"/>
    <property type="molecule type" value="Genomic_DNA"/>
</dbReference>
<reference evidence="1 2" key="1">
    <citation type="submission" date="2019-09" db="EMBL/GenBank/DDBJ databases">
        <authorList>
            <person name="Chandra G."/>
            <person name="Truman W A."/>
        </authorList>
    </citation>
    <scope>NUCLEOTIDE SEQUENCE [LARGE SCALE GENOMIC DNA]</scope>
    <source>
        <strain evidence="1">PS870</strain>
    </source>
</reference>
<dbReference type="Proteomes" id="UP000349468">
    <property type="component" value="Unassembled WGS sequence"/>
</dbReference>
<protein>
    <recommendedName>
        <fullName evidence="3">CdiI immunity protein domain-containing protein</fullName>
    </recommendedName>
</protein>
<proteinExistence type="predicted"/>
<evidence type="ECO:0000313" key="2">
    <source>
        <dbReference type="Proteomes" id="UP000349468"/>
    </source>
</evidence>
<accession>A0A5E7IKU3</accession>
<sequence>MNRPYTLWSIRGLLFVFDIENTHDLEREEIIVSKNVNDDKELAELFDALLRPEFFIYSAQERILLIETLSYFLEVGDSFDEIFSKMDTYFADEVKDQRRFMTVLINCLERYQDQGSGIN</sequence>
<gene>
    <name evidence="1" type="ORF">PS870_01558</name>
</gene>
<name>A0A5E7IKU3_PSEFL</name>
<organism evidence="1 2">
    <name type="scientific">Pseudomonas fluorescens</name>
    <dbReference type="NCBI Taxonomy" id="294"/>
    <lineage>
        <taxon>Bacteria</taxon>
        <taxon>Pseudomonadati</taxon>
        <taxon>Pseudomonadota</taxon>
        <taxon>Gammaproteobacteria</taxon>
        <taxon>Pseudomonadales</taxon>
        <taxon>Pseudomonadaceae</taxon>
        <taxon>Pseudomonas</taxon>
    </lineage>
</organism>
<evidence type="ECO:0000313" key="1">
    <source>
        <dbReference type="EMBL" id="VVO76302.1"/>
    </source>
</evidence>
<evidence type="ECO:0008006" key="3">
    <source>
        <dbReference type="Google" id="ProtNLM"/>
    </source>
</evidence>
<dbReference type="RefSeq" id="WP_154911981.1">
    <property type="nucleotide sequence ID" value="NZ_CABVIK010000004.1"/>
</dbReference>